<protein>
    <submittedName>
        <fullName evidence="8">Outer membrane receptor proteins, mostly Fe transport</fullName>
    </submittedName>
</protein>
<gene>
    <name evidence="8" type="ORF">SAMN05444349_10466</name>
</gene>
<evidence type="ECO:0000256" key="4">
    <source>
        <dbReference type="RuleBase" id="RU003357"/>
    </source>
</evidence>
<keyword evidence="8" id="KW-0675">Receptor</keyword>
<evidence type="ECO:0000256" key="5">
    <source>
        <dbReference type="SAM" id="SignalP"/>
    </source>
</evidence>
<comment type="similarity">
    <text evidence="4">Belongs to the TonB-dependent receptor family.</text>
</comment>
<dbReference type="PANTHER" id="PTHR40980">
    <property type="entry name" value="PLUG DOMAIN-CONTAINING PROTEIN"/>
    <property type="match status" value="1"/>
</dbReference>
<sequence length="904" mass="100492">MKKLFLIRLSVVAFFCILCALPALAANIKIKGVVKDKLSKEPLIGATIRLVGTHAGTVTDTEGNFELNGMGVLEGMYDVEIKYVGYKTEICRKVHVENGKLVILNLELETDALELSDVVVVAKKNRENENMLLLEQQKAVIAVQSVGVKELSRKGVSDAEGAVTKVSGISKQEGVKNVFVRGLGDRYNSTTFNGFAVPSEDPEYKNISLDFFGTDIIQSVGVNKVFSAGGSSDVSGATIDIVSKELIGNKNIGVGISGGINTQTVSADFLKLNGVNFMGLADDKQPANETSWEFKNKLDPSKQNLQINRSYSVSGGKRFYIGKDKNPFSFFVTAGHTIDYQFKEESIRNTTTSGTIYKDMVGKKYVENINQLALANVDYDIRNRHHLSYNFMMIHANTQSVGDYDGKNSIFDDDQGNVGFTRRQQTNDNWLLVNQLMTNWGVTKELSLDAGISYNLVNGNEPDRRINNITKSSDGYSLLRGNSQQRYFSSLNEGDLNIKTGFVYRLRDNIEEISSIRLGYIGRIVDDNFESTEYNMPTYSSGHFSSLTEIVLDDYYTQENFLNGRFGLQKNIDIYDVKKYIHSLYTEFTYQFSSRWIANVGVKYDNIDIQVDYDVNKGGSKGSNKIEKNYFLPSLNLKYNLNAKNSLRLGASKTYTLPQSKEISPYRYVGVNFSSQGNTKLKPSNNYNVDLKWDFNPTPTELISLTAFYKYIKNPISRIEVASAGGYLSYENIADHATVAGAEIEVRKNIFTHSIGVNGDGANRLSLGLNSSYIHTNAKMPLATVTTGSQLEGAAPWIANFDLSYNYAKGDFSLVNTLILNYIGEKVYTIGTQGFQDIMENSLVTLDFVSQARLNKHVSLNLKARNLLNPAHKLVRKANEGGDKVVLGNYKKGINISLGVSYIF</sequence>
<evidence type="ECO:0000259" key="7">
    <source>
        <dbReference type="Pfam" id="PF07715"/>
    </source>
</evidence>
<accession>A0A1M4V1Z9</accession>
<dbReference type="RefSeq" id="WP_073349273.1">
    <property type="nucleotide sequence ID" value="NZ_FQVD01000004.1"/>
</dbReference>
<dbReference type="GO" id="GO:0009279">
    <property type="term" value="C:cell outer membrane"/>
    <property type="evidence" value="ECO:0007669"/>
    <property type="project" value="UniProtKB-SubCell"/>
</dbReference>
<evidence type="ECO:0000256" key="2">
    <source>
        <dbReference type="ARBA" id="ARBA00023136"/>
    </source>
</evidence>
<dbReference type="Pfam" id="PF00593">
    <property type="entry name" value="TonB_dep_Rec_b-barrel"/>
    <property type="match status" value="1"/>
</dbReference>
<keyword evidence="9" id="KW-1185">Reference proteome</keyword>
<organism evidence="8 9">
    <name type="scientific">Bacteroides faecichinchillae</name>
    <dbReference type="NCBI Taxonomy" id="871325"/>
    <lineage>
        <taxon>Bacteria</taxon>
        <taxon>Pseudomonadati</taxon>
        <taxon>Bacteroidota</taxon>
        <taxon>Bacteroidia</taxon>
        <taxon>Bacteroidales</taxon>
        <taxon>Bacteroidaceae</taxon>
        <taxon>Bacteroides</taxon>
    </lineage>
</organism>
<dbReference type="AlphaFoldDB" id="A0A1M4V1Z9"/>
<name>A0A1M4V1Z9_9BACE</name>
<feature type="domain" description="TonB-dependent receptor plug" evidence="7">
    <location>
        <begin position="136"/>
        <end position="227"/>
    </location>
</feature>
<dbReference type="PANTHER" id="PTHR40980:SF5">
    <property type="entry name" value="TONB-DEPENDENT RECEPTOR"/>
    <property type="match status" value="1"/>
</dbReference>
<proteinExistence type="inferred from homology"/>
<evidence type="ECO:0000259" key="6">
    <source>
        <dbReference type="Pfam" id="PF00593"/>
    </source>
</evidence>
<dbReference type="Proteomes" id="UP000184436">
    <property type="component" value="Unassembled WGS sequence"/>
</dbReference>
<comment type="subcellular location">
    <subcellularLocation>
        <location evidence="1 4">Cell outer membrane</location>
    </subcellularLocation>
</comment>
<dbReference type="Gene3D" id="2.40.170.20">
    <property type="entry name" value="TonB-dependent receptor, beta-barrel domain"/>
    <property type="match status" value="1"/>
</dbReference>
<evidence type="ECO:0000313" key="9">
    <source>
        <dbReference type="Proteomes" id="UP000184436"/>
    </source>
</evidence>
<evidence type="ECO:0000256" key="1">
    <source>
        <dbReference type="ARBA" id="ARBA00004442"/>
    </source>
</evidence>
<dbReference type="InterPro" id="IPR000531">
    <property type="entry name" value="Beta-barrel_TonB"/>
</dbReference>
<dbReference type="Pfam" id="PF07715">
    <property type="entry name" value="Plug"/>
    <property type="match status" value="1"/>
</dbReference>
<dbReference type="SUPFAM" id="SSF56935">
    <property type="entry name" value="Porins"/>
    <property type="match status" value="1"/>
</dbReference>
<dbReference type="InterPro" id="IPR036942">
    <property type="entry name" value="Beta-barrel_TonB_sf"/>
</dbReference>
<dbReference type="SUPFAM" id="SSF49464">
    <property type="entry name" value="Carboxypeptidase regulatory domain-like"/>
    <property type="match status" value="1"/>
</dbReference>
<dbReference type="Pfam" id="PF13715">
    <property type="entry name" value="CarbopepD_reg_2"/>
    <property type="match status" value="1"/>
</dbReference>
<dbReference type="OrthoDB" id="9768470at2"/>
<evidence type="ECO:0000256" key="3">
    <source>
        <dbReference type="ARBA" id="ARBA00023237"/>
    </source>
</evidence>
<feature type="signal peptide" evidence="5">
    <location>
        <begin position="1"/>
        <end position="25"/>
    </location>
</feature>
<keyword evidence="2 4" id="KW-0472">Membrane</keyword>
<dbReference type="InterPro" id="IPR008969">
    <property type="entry name" value="CarboxyPept-like_regulatory"/>
</dbReference>
<reference evidence="8 9" key="1">
    <citation type="submission" date="2016-11" db="EMBL/GenBank/DDBJ databases">
        <authorList>
            <person name="Jaros S."/>
            <person name="Januszkiewicz K."/>
            <person name="Wedrychowicz H."/>
        </authorList>
    </citation>
    <scope>NUCLEOTIDE SEQUENCE [LARGE SCALE GENOMIC DNA]</scope>
    <source>
        <strain evidence="8 9">DSM 26883</strain>
    </source>
</reference>
<dbReference type="InterPro" id="IPR037066">
    <property type="entry name" value="Plug_dom_sf"/>
</dbReference>
<keyword evidence="4" id="KW-0798">TonB box</keyword>
<feature type="chain" id="PRO_5030031110" evidence="5">
    <location>
        <begin position="26"/>
        <end position="904"/>
    </location>
</feature>
<feature type="domain" description="TonB-dependent receptor-like beta-barrel" evidence="6">
    <location>
        <begin position="553"/>
        <end position="867"/>
    </location>
</feature>
<dbReference type="STRING" id="871325.SAMN05444349_10466"/>
<dbReference type="EMBL" id="FQVD01000004">
    <property type="protein sequence ID" value="SHE63006.1"/>
    <property type="molecule type" value="Genomic_DNA"/>
</dbReference>
<dbReference type="Gene3D" id="2.60.40.1120">
    <property type="entry name" value="Carboxypeptidase-like, regulatory domain"/>
    <property type="match status" value="1"/>
</dbReference>
<dbReference type="InterPro" id="IPR012910">
    <property type="entry name" value="Plug_dom"/>
</dbReference>
<evidence type="ECO:0000313" key="8">
    <source>
        <dbReference type="EMBL" id="SHE63006.1"/>
    </source>
</evidence>
<dbReference type="Gene3D" id="2.170.130.10">
    <property type="entry name" value="TonB-dependent receptor, plug domain"/>
    <property type="match status" value="1"/>
</dbReference>
<keyword evidence="5" id="KW-0732">Signal</keyword>
<keyword evidence="3" id="KW-0998">Cell outer membrane</keyword>